<evidence type="ECO:0000259" key="8">
    <source>
        <dbReference type="Pfam" id="PF04239"/>
    </source>
</evidence>
<evidence type="ECO:0000256" key="3">
    <source>
        <dbReference type="ARBA" id="ARBA00022475"/>
    </source>
</evidence>
<dbReference type="AlphaFoldDB" id="A0A5C8KCY2"/>
<proteinExistence type="inferred from homology"/>
<protein>
    <submittedName>
        <fullName evidence="9">DUF421 domain-containing protein</fullName>
    </submittedName>
</protein>
<dbReference type="GO" id="GO:0005886">
    <property type="term" value="C:plasma membrane"/>
    <property type="evidence" value="ECO:0007669"/>
    <property type="project" value="UniProtKB-SubCell"/>
</dbReference>
<evidence type="ECO:0000256" key="2">
    <source>
        <dbReference type="ARBA" id="ARBA00006448"/>
    </source>
</evidence>
<dbReference type="PANTHER" id="PTHR34582:SF6">
    <property type="entry name" value="UPF0702 TRANSMEMBRANE PROTEIN YCAP"/>
    <property type="match status" value="1"/>
</dbReference>
<dbReference type="Pfam" id="PF04239">
    <property type="entry name" value="DUF421"/>
    <property type="match status" value="1"/>
</dbReference>
<evidence type="ECO:0000256" key="5">
    <source>
        <dbReference type="ARBA" id="ARBA00022989"/>
    </source>
</evidence>
<comment type="subcellular location">
    <subcellularLocation>
        <location evidence="1">Cell membrane</location>
        <topology evidence="1">Multi-pass membrane protein</topology>
    </subcellularLocation>
</comment>
<dbReference type="Proteomes" id="UP000321926">
    <property type="component" value="Unassembled WGS sequence"/>
</dbReference>
<dbReference type="InterPro" id="IPR007353">
    <property type="entry name" value="DUF421"/>
</dbReference>
<gene>
    <name evidence="9" type="ORF">FVR03_00855</name>
</gene>
<dbReference type="Gene3D" id="3.30.240.20">
    <property type="entry name" value="bsu07140 like domains"/>
    <property type="match status" value="1"/>
</dbReference>
<evidence type="ECO:0000313" key="10">
    <source>
        <dbReference type="Proteomes" id="UP000321926"/>
    </source>
</evidence>
<comment type="caution">
    <text evidence="9">The sequence shown here is derived from an EMBL/GenBank/DDBJ whole genome shotgun (WGS) entry which is preliminary data.</text>
</comment>
<organism evidence="9 10">
    <name type="scientific">Pontibacter qinzhouensis</name>
    <dbReference type="NCBI Taxonomy" id="2603253"/>
    <lineage>
        <taxon>Bacteria</taxon>
        <taxon>Pseudomonadati</taxon>
        <taxon>Bacteroidota</taxon>
        <taxon>Cytophagia</taxon>
        <taxon>Cytophagales</taxon>
        <taxon>Hymenobacteraceae</taxon>
        <taxon>Pontibacter</taxon>
    </lineage>
</organism>
<evidence type="ECO:0000256" key="7">
    <source>
        <dbReference type="SAM" id="Phobius"/>
    </source>
</evidence>
<accession>A0A5C8KCY2</accession>
<keyword evidence="6 7" id="KW-0472">Membrane</keyword>
<dbReference type="OrthoDB" id="6538282at2"/>
<dbReference type="PANTHER" id="PTHR34582">
    <property type="entry name" value="UPF0702 TRANSMEMBRANE PROTEIN YCAP"/>
    <property type="match status" value="1"/>
</dbReference>
<keyword evidence="3" id="KW-1003">Cell membrane</keyword>
<feature type="domain" description="YetF C-terminal" evidence="8">
    <location>
        <begin position="103"/>
        <end position="171"/>
    </location>
</feature>
<reference evidence="9 10" key="1">
    <citation type="submission" date="2019-08" db="EMBL/GenBank/DDBJ databases">
        <authorList>
            <person name="Shi S."/>
        </authorList>
    </citation>
    <scope>NUCLEOTIDE SEQUENCE [LARGE SCALE GENOMIC DNA]</scope>
    <source>
        <strain evidence="9 10">GY10130</strain>
    </source>
</reference>
<evidence type="ECO:0000256" key="4">
    <source>
        <dbReference type="ARBA" id="ARBA00022692"/>
    </source>
</evidence>
<evidence type="ECO:0000256" key="6">
    <source>
        <dbReference type="ARBA" id="ARBA00023136"/>
    </source>
</evidence>
<dbReference type="EMBL" id="VRTY01000002">
    <property type="protein sequence ID" value="TXK52638.1"/>
    <property type="molecule type" value="Genomic_DNA"/>
</dbReference>
<dbReference type="RefSeq" id="WP_147919864.1">
    <property type="nucleotide sequence ID" value="NZ_VRTY01000002.1"/>
</dbReference>
<dbReference type="InterPro" id="IPR023090">
    <property type="entry name" value="UPF0702_alpha/beta_dom_sf"/>
</dbReference>
<comment type="similarity">
    <text evidence="2">Belongs to the UPF0702 family.</text>
</comment>
<keyword evidence="4 7" id="KW-0812">Transmembrane</keyword>
<sequence length="236" mass="27047">MEKNDINISDLERILTGENPWLFLVEVFVRTVLIYLLLYAVLRLLGKRMNAQMTITEMAVMITLGAIVSVPMQITERGILPTFVALLCTIAFQRGLNLWAFNNGKVEAITQGEVSLIIKDGCLQMKAFDKSNVTREQVFSQLRKQKVQHLGQLERVYFEACGHFSIFKHENIKPGLSILPQQDKKLWEEQPKADGHFSCFRCGNTIEAENEPDQTCNNCDDNHWVHAMDVKEKQFD</sequence>
<evidence type="ECO:0000256" key="1">
    <source>
        <dbReference type="ARBA" id="ARBA00004651"/>
    </source>
</evidence>
<keyword evidence="5 7" id="KW-1133">Transmembrane helix</keyword>
<keyword evidence="10" id="KW-1185">Reference proteome</keyword>
<evidence type="ECO:0000313" key="9">
    <source>
        <dbReference type="EMBL" id="TXK52638.1"/>
    </source>
</evidence>
<name>A0A5C8KCY2_9BACT</name>
<feature type="transmembrane region" description="Helical" evidence="7">
    <location>
        <begin position="20"/>
        <end position="42"/>
    </location>
</feature>
<feature type="transmembrane region" description="Helical" evidence="7">
    <location>
        <begin position="54"/>
        <end position="72"/>
    </location>
</feature>
<feature type="transmembrane region" description="Helical" evidence="7">
    <location>
        <begin position="78"/>
        <end position="96"/>
    </location>
</feature>